<evidence type="ECO:0000256" key="1">
    <source>
        <dbReference type="ARBA" id="ARBA00022679"/>
    </source>
</evidence>
<keyword evidence="1 2" id="KW-0808">Transferase</keyword>
<dbReference type="HAMAP" id="MF_01139">
    <property type="entry name" value="ISPT"/>
    <property type="match status" value="1"/>
</dbReference>
<dbReference type="PROSITE" id="PS01066">
    <property type="entry name" value="UPP_SYNTHASE"/>
    <property type="match status" value="1"/>
</dbReference>
<dbReference type="PANTHER" id="PTHR10291">
    <property type="entry name" value="DEHYDRODOLICHYL DIPHOSPHATE SYNTHASE FAMILY MEMBER"/>
    <property type="match status" value="1"/>
</dbReference>
<dbReference type="InterPro" id="IPR001441">
    <property type="entry name" value="UPP_synth-like"/>
</dbReference>
<dbReference type="GO" id="GO:0009409">
    <property type="term" value="P:response to cold"/>
    <property type="evidence" value="ECO:0007669"/>
    <property type="project" value="TreeGrafter"/>
</dbReference>
<name>A0A6G9KU54_9LAMI</name>
<dbReference type="PANTHER" id="PTHR10291:SF45">
    <property type="entry name" value="ALKYL TRANSFERASE"/>
    <property type="match status" value="1"/>
</dbReference>
<dbReference type="GO" id="GO:0045547">
    <property type="term" value="F:ditrans,polycis-polyprenyl diphosphate synthase [(2E,6E)-farnesyl diphosphate specific] activity"/>
    <property type="evidence" value="ECO:0007669"/>
    <property type="project" value="TreeGrafter"/>
</dbReference>
<dbReference type="InterPro" id="IPR018520">
    <property type="entry name" value="UPP_synth-like_CS"/>
</dbReference>
<dbReference type="EMBL" id="MN958390">
    <property type="protein sequence ID" value="QIQ56025.1"/>
    <property type="molecule type" value="mRNA"/>
</dbReference>
<accession>A0A6G9KU54</accession>
<dbReference type="GO" id="GO:0009570">
    <property type="term" value="C:chloroplast stroma"/>
    <property type="evidence" value="ECO:0007669"/>
    <property type="project" value="TreeGrafter"/>
</dbReference>
<dbReference type="FunFam" id="3.40.1180.10:FF:000001">
    <property type="entry name" value="(2E,6E)-farnesyl-diphosphate-specific ditrans,polycis-undecaprenyl-diphosphate synthase"/>
    <property type="match status" value="1"/>
</dbReference>
<dbReference type="EC" id="2.5.1.-" evidence="2"/>
<evidence type="ECO:0000256" key="2">
    <source>
        <dbReference type="RuleBase" id="RU363018"/>
    </source>
</evidence>
<dbReference type="GO" id="GO:0016094">
    <property type="term" value="P:polyprenol biosynthetic process"/>
    <property type="evidence" value="ECO:0007669"/>
    <property type="project" value="TreeGrafter"/>
</dbReference>
<dbReference type="Pfam" id="PF01255">
    <property type="entry name" value="Prenyltransf"/>
    <property type="match status" value="1"/>
</dbReference>
<sequence length="323" mass="36357">MQVSLQFPKTSPSTIKTFTTPPHGDVEKPLSSIKLGTPLKKKMVDDGLISSARFSPATPVSSKFRLAARVEDREISEIQLPGDLQAELMPKHVAVILDGHGRWAENRGLPIQHGHNAGLENLKQLVLHCCKFGIRVLSVYAFSTENWNRSKDEVDFLMSGYEGFVQYFVKEQILRQDLQFSVIGDKSRLPQSFQSTIASAEAAGKANSGTHFVMGLSYSGQYDIIHASKKIASQVENGKLRSEDIDESVFEQQLLTSVTQFPNPDLLIRTSGELRASNFMLWQLAYTEFYFVNKLFPDFAEADFIEALNSFQQRKRRYGGRKK</sequence>
<dbReference type="NCBIfam" id="TIGR00055">
    <property type="entry name" value="uppS"/>
    <property type="match status" value="1"/>
</dbReference>
<comment type="similarity">
    <text evidence="2">Belongs to the UPP synthase family.</text>
</comment>
<dbReference type="GO" id="GO:0009668">
    <property type="term" value="P:plastid membrane organization"/>
    <property type="evidence" value="ECO:0007669"/>
    <property type="project" value="TreeGrafter"/>
</dbReference>
<organism evidence="3">
    <name type="scientific">Eremophila lucida</name>
    <dbReference type="NCBI Taxonomy" id="2652564"/>
    <lineage>
        <taxon>Eukaryota</taxon>
        <taxon>Viridiplantae</taxon>
        <taxon>Streptophyta</taxon>
        <taxon>Embryophyta</taxon>
        <taxon>Tracheophyta</taxon>
        <taxon>Spermatophyta</taxon>
        <taxon>Magnoliopsida</taxon>
        <taxon>eudicotyledons</taxon>
        <taxon>Gunneridae</taxon>
        <taxon>Pentapetalae</taxon>
        <taxon>asterids</taxon>
        <taxon>lamiids</taxon>
        <taxon>Lamiales</taxon>
        <taxon>Scrophulariaceae</taxon>
        <taxon>Myoporeae</taxon>
        <taxon>Eremophila</taxon>
    </lineage>
</organism>
<reference evidence="3" key="1">
    <citation type="journal article" date="2020" name="BMC Plant Biol.">
        <title>Nerylneryl diphosphate is the precursor of serrulatane, viscidane and cembrane-type diterpenoids in Eremophila species.</title>
        <authorList>
            <person name="Gericke O."/>
            <person name="Hansen N.L."/>
            <person name="Pedersen G.B."/>
            <person name="Kjaerulff L."/>
            <person name="Luo D."/>
            <person name="Staerk D."/>
            <person name="Moller B.L."/>
            <person name="Pateraki I."/>
            <person name="Heskes A.M."/>
        </authorList>
    </citation>
    <scope>NUCLEOTIDE SEQUENCE</scope>
</reference>
<protein>
    <recommendedName>
        <fullName evidence="2">Alkyl transferase</fullName>
        <ecNumber evidence="2">2.5.1.-</ecNumber>
    </recommendedName>
</protein>
<proteinExistence type="evidence at transcript level"/>
<dbReference type="InterPro" id="IPR036424">
    <property type="entry name" value="UPP_synth-like_sf"/>
</dbReference>
<evidence type="ECO:0000313" key="3">
    <source>
        <dbReference type="EMBL" id="QIQ56025.1"/>
    </source>
</evidence>
<dbReference type="SUPFAM" id="SSF64005">
    <property type="entry name" value="Undecaprenyl diphosphate synthase"/>
    <property type="match status" value="1"/>
</dbReference>
<dbReference type="Gene3D" id="3.40.1180.10">
    <property type="entry name" value="Decaprenyl diphosphate synthase-like"/>
    <property type="match status" value="1"/>
</dbReference>
<dbReference type="GO" id="GO:0000287">
    <property type="term" value="F:magnesium ion binding"/>
    <property type="evidence" value="ECO:0007669"/>
    <property type="project" value="UniProtKB-ARBA"/>
</dbReference>
<dbReference type="AlphaFoldDB" id="A0A6G9KU54"/>
<dbReference type="CDD" id="cd00475">
    <property type="entry name" value="Cis_IPPS"/>
    <property type="match status" value="1"/>
</dbReference>